<keyword evidence="3" id="KW-1185">Reference proteome</keyword>
<name>A0ABY8XFR9_9PSEU</name>
<keyword evidence="1" id="KW-0732">Signal</keyword>
<organism evidence="2 3">
    <name type="scientific">Amycolatopsis nalaikhensis</name>
    <dbReference type="NCBI Taxonomy" id="715472"/>
    <lineage>
        <taxon>Bacteria</taxon>
        <taxon>Bacillati</taxon>
        <taxon>Actinomycetota</taxon>
        <taxon>Actinomycetes</taxon>
        <taxon>Pseudonocardiales</taxon>
        <taxon>Pseudonocardiaceae</taxon>
        <taxon>Amycolatopsis</taxon>
    </lineage>
</organism>
<accession>A0ABY8XFR9</accession>
<sequence>MRVRRGVTALLTVGVVAFVAAPSQASAATALAEPTVTSAEYPDDGAWHPGAGMPGSFTFGANGEDAVVGFFYGATDPAGTFVAADHPGGSATVSYTPQTSGPNDLYVASVDSAGNRSPHHVHHFYVQSTEPRVSGPRETGVGVPAEFRFSPGMADVVSYTYRIDNGPETTLAASAEATTTANITTAAIGSHTLEVWSTTGTGLTSGTARTTYTASDAPLVASTDYPDSVGSGGPGVTGTFTLTPRTPDVVDYVYYLYWDWDNPTVVPAGADGRASFTFTPAASGFYPIQVYSRNADGTQSNLGRDYYIVVN</sequence>
<protein>
    <submittedName>
        <fullName evidence="2">Uncharacterized protein</fullName>
    </submittedName>
</protein>
<feature type="chain" id="PRO_5045426885" evidence="1">
    <location>
        <begin position="28"/>
        <end position="311"/>
    </location>
</feature>
<evidence type="ECO:0000313" key="2">
    <source>
        <dbReference type="EMBL" id="WIV54439.1"/>
    </source>
</evidence>
<gene>
    <name evidence="2" type="ORF">QP939_37115</name>
</gene>
<dbReference type="RefSeq" id="WP_285451073.1">
    <property type="nucleotide sequence ID" value="NZ_CP127173.1"/>
</dbReference>
<evidence type="ECO:0000256" key="1">
    <source>
        <dbReference type="SAM" id="SignalP"/>
    </source>
</evidence>
<feature type="signal peptide" evidence="1">
    <location>
        <begin position="1"/>
        <end position="27"/>
    </location>
</feature>
<dbReference type="Proteomes" id="UP001227101">
    <property type="component" value="Chromosome"/>
</dbReference>
<proteinExistence type="predicted"/>
<reference evidence="2 3" key="1">
    <citation type="submission" date="2023-06" db="EMBL/GenBank/DDBJ databases">
        <authorList>
            <person name="Oyuntsetseg B."/>
            <person name="Kim S.B."/>
        </authorList>
    </citation>
    <scope>NUCLEOTIDE SEQUENCE [LARGE SCALE GENOMIC DNA]</scope>
    <source>
        <strain evidence="2 3">2-2</strain>
    </source>
</reference>
<dbReference type="EMBL" id="CP127173">
    <property type="protein sequence ID" value="WIV54439.1"/>
    <property type="molecule type" value="Genomic_DNA"/>
</dbReference>
<evidence type="ECO:0000313" key="3">
    <source>
        <dbReference type="Proteomes" id="UP001227101"/>
    </source>
</evidence>